<accession>A0A5P8FJL7</accession>
<keyword evidence="1" id="KW-0732">Signal</keyword>
<dbReference type="RefSeq" id="WP_123091292.1">
    <property type="nucleotide sequence ID" value="NZ_CP044548.2"/>
</dbReference>
<gene>
    <name evidence="2" type="ORF">EEW87_002735</name>
</gene>
<dbReference type="EMBL" id="CP044548">
    <property type="protein sequence ID" value="QFQ29478.2"/>
    <property type="molecule type" value="Genomic_DNA"/>
</dbReference>
<organism evidence="2 3">
    <name type="scientific">Janibacter melonis</name>
    <dbReference type="NCBI Taxonomy" id="262209"/>
    <lineage>
        <taxon>Bacteria</taxon>
        <taxon>Bacillati</taxon>
        <taxon>Actinomycetota</taxon>
        <taxon>Actinomycetes</taxon>
        <taxon>Micrococcales</taxon>
        <taxon>Intrasporangiaceae</taxon>
        <taxon>Janibacter</taxon>
    </lineage>
</organism>
<protein>
    <submittedName>
        <fullName evidence="2">Uncharacterized protein</fullName>
    </submittedName>
</protein>
<sequence length="296" mass="30757">MPRHLRSAAVGLLAAAAALATAGSATAAPVVPGAPRVAGGSASASIAGIPSSCWAFASYLQPNRIYSEMGLSGSRITFAYPTSETGKLTYTPIAQVTRWSEETRTGIRLDGYAVSPGGTVQHVVRDWSDGNVMRTTRRTVQSGWTRARALSAGQGVVYAVIGDKLRRYDVSSTGSLVDGTTLSTDFADVQTLALASWSSYGDTLVATTKGGSLLRIKTSFAKDTATRTVMRSSGFLGFKALSAGGCDGSSAAALIGVSGAGKIYAYYDRDGYTKDAYQPSGRLASTQVADLPTYSN</sequence>
<evidence type="ECO:0000256" key="1">
    <source>
        <dbReference type="SAM" id="SignalP"/>
    </source>
</evidence>
<dbReference type="Proteomes" id="UP000271708">
    <property type="component" value="Chromosome"/>
</dbReference>
<dbReference type="Gene3D" id="2.115.10.10">
    <property type="entry name" value="Tachylectin 2"/>
    <property type="match status" value="1"/>
</dbReference>
<evidence type="ECO:0000313" key="3">
    <source>
        <dbReference type="Proteomes" id="UP000271708"/>
    </source>
</evidence>
<feature type="signal peptide" evidence="1">
    <location>
        <begin position="1"/>
        <end position="27"/>
    </location>
</feature>
<evidence type="ECO:0000313" key="2">
    <source>
        <dbReference type="EMBL" id="QFQ29478.2"/>
    </source>
</evidence>
<proteinExistence type="predicted"/>
<feature type="chain" id="PRO_5030136294" evidence="1">
    <location>
        <begin position="28"/>
        <end position="296"/>
    </location>
</feature>
<dbReference type="GeneID" id="59163361"/>
<dbReference type="AlphaFoldDB" id="A0A5P8FJL7"/>
<reference evidence="2 3" key="1">
    <citation type="submission" date="2019-09" db="EMBL/GenBank/DDBJ databases">
        <title>Complete Genome Sequence of Janibacter melonis M714 with both human health impact and industrial applications.</title>
        <authorList>
            <person name="Jin M."/>
            <person name="Zhao Q.R."/>
        </authorList>
    </citation>
    <scope>NUCLEOTIDE SEQUENCE [LARGE SCALE GENOMIC DNA]</scope>
    <source>
        <strain evidence="2 3">M714</strain>
    </source>
</reference>
<name>A0A5P8FJL7_9MICO</name>
<dbReference type="KEGG" id="jme:EEW87_002735"/>